<evidence type="ECO:0000313" key="1">
    <source>
        <dbReference type="EMBL" id="CAB3986011.1"/>
    </source>
</evidence>
<accession>A0A7D9DLB6</accession>
<gene>
    <name evidence="1" type="ORF">PACLA_8A030573</name>
</gene>
<keyword evidence="2" id="KW-1185">Reference proteome</keyword>
<dbReference type="InterPro" id="IPR041539">
    <property type="entry name" value="CxC5"/>
</dbReference>
<reference evidence="1" key="1">
    <citation type="submission" date="2020-04" db="EMBL/GenBank/DDBJ databases">
        <authorList>
            <person name="Alioto T."/>
            <person name="Alioto T."/>
            <person name="Gomez Garrido J."/>
        </authorList>
    </citation>
    <scope>NUCLEOTIDE SEQUENCE</scope>
    <source>
        <strain evidence="1">A484AB</strain>
    </source>
</reference>
<dbReference type="OrthoDB" id="10011386at2759"/>
<organism evidence="1 2">
    <name type="scientific">Paramuricea clavata</name>
    <name type="common">Red gorgonian</name>
    <name type="synonym">Violescent sea-whip</name>
    <dbReference type="NCBI Taxonomy" id="317549"/>
    <lineage>
        <taxon>Eukaryota</taxon>
        <taxon>Metazoa</taxon>
        <taxon>Cnidaria</taxon>
        <taxon>Anthozoa</taxon>
        <taxon>Octocorallia</taxon>
        <taxon>Malacalcyonacea</taxon>
        <taxon>Plexauridae</taxon>
        <taxon>Paramuricea</taxon>
    </lineage>
</organism>
<dbReference type="EMBL" id="CACRXK020000953">
    <property type="protein sequence ID" value="CAB3986011.1"/>
    <property type="molecule type" value="Genomic_DNA"/>
</dbReference>
<protein>
    <submittedName>
        <fullName evidence="1">Uncharacterized protein</fullName>
    </submittedName>
</protein>
<comment type="caution">
    <text evidence="1">The sequence shown here is derived from an EMBL/GenBank/DDBJ whole genome shotgun (WGS) entry which is preliminary data.</text>
</comment>
<sequence length="741" mass="84125">MSNKQQKKRKKPSEIFDLDNIVAGLRSNVSFVEKIQEHITALRDVNLEHVLAEKVKLTEEDALTLAAMKIGHHGIIVLREALQHVPANLTRCTKGSSMRFSYVLKIFNALALNRNGINSTQSTALSKEDDVRLMCVFLESYCPEFLSMKASTTATNTNVWDLSKREQINFNKFLTPPISNCLRCHKQLSMHNNLSKATLFTSEGPIPCSKISLECRDCSIKYGVANYSEEKGMHFYPEELEVDEIEVSNVTYIDRKLYRWIPSLSNHCWVSFSGFSEAYNNVNAEEIEQFCAVVHGHPTLTEPISIEDTSTENGGVSGILPGELSAKAVAQSFWHREVEGELQEIGLREKWIFASEKSSELSGTYDDAMKFIDAIRCDSLYSHECSANCKVKGCGKLFVADGNWKLRYAHCMWKVPLKLPGFGEINYPKICPLSPKRGHAFCESHCKQAILQGYPSELRPFLKKCGVSKKEIDQALEDMSAHFCFEDSSMEQINKCLQECGNKSCSTNESNASTFQGTTDFLTTNPGFLNDDSLENELLCNKDTGGLKSLQCWSRGMFFVVSGGGHIEYWQPLYRSESPTQAYIILVLWLFRKFKILVNDGQTEEQVREAVSSTCIAYDNMCHVDSLKVAKKDLPFPSPLNEAWKLVSKVIDRLHLRNHVDPKCKQLYNADDKVPEQFNTMACEQTFVWASRFKKIICAMPHIHQFFFLHRLVKYRNRYTEKCHKNSRTPVLPRLGRSAAP</sequence>
<dbReference type="Pfam" id="PF18718">
    <property type="entry name" value="CxC5"/>
    <property type="match status" value="1"/>
</dbReference>
<proteinExistence type="predicted"/>
<name>A0A7D9DLB6_PARCT</name>
<dbReference type="Proteomes" id="UP001152795">
    <property type="component" value="Unassembled WGS sequence"/>
</dbReference>
<dbReference type="AlphaFoldDB" id="A0A7D9DLB6"/>
<evidence type="ECO:0000313" key="2">
    <source>
        <dbReference type="Proteomes" id="UP001152795"/>
    </source>
</evidence>